<evidence type="ECO:0000313" key="3">
    <source>
        <dbReference type="Proteomes" id="UP000070366"/>
    </source>
</evidence>
<dbReference type="RefSeq" id="WP_066521986.1">
    <property type="nucleotide sequence ID" value="NZ_CABMOF010000007.1"/>
</dbReference>
<comment type="caution">
    <text evidence="2">The sequence shown here is derived from an EMBL/GenBank/DDBJ whole genome shotgun (WGS) entry which is preliminary data.</text>
</comment>
<dbReference type="KEGG" id="cmiu:B1H56_01030"/>
<name>A0A136Q1E4_9FIRM</name>
<dbReference type="InterPro" id="IPR007074">
    <property type="entry name" value="LicD/FKTN/FKRP_NTP_transf"/>
</dbReference>
<gene>
    <name evidence="2" type="ORF">HMPREF3293_02473</name>
</gene>
<dbReference type="Proteomes" id="UP000070366">
    <property type="component" value="Unassembled WGS sequence"/>
</dbReference>
<dbReference type="EMBL" id="LSZW01000064">
    <property type="protein sequence ID" value="KXK64394.1"/>
    <property type="molecule type" value="Genomic_DNA"/>
</dbReference>
<dbReference type="STRING" id="626937.HMPREF3293_02473"/>
<proteinExistence type="predicted"/>
<evidence type="ECO:0000259" key="1">
    <source>
        <dbReference type="Pfam" id="PF04991"/>
    </source>
</evidence>
<reference evidence="2 3" key="1">
    <citation type="submission" date="2016-02" db="EMBL/GenBank/DDBJ databases">
        <authorList>
            <person name="Wen L."/>
            <person name="He K."/>
            <person name="Yang H."/>
        </authorList>
    </citation>
    <scope>NUCLEOTIDE SEQUENCE [LARGE SCALE GENOMIC DNA]</scope>
    <source>
        <strain evidence="2 3">DSM 22607</strain>
    </source>
</reference>
<keyword evidence="3" id="KW-1185">Reference proteome</keyword>
<dbReference type="OrthoDB" id="9786100at2"/>
<feature type="domain" description="LicD/FKTN/FKRP nucleotidyltransferase" evidence="1">
    <location>
        <begin position="22"/>
        <end position="252"/>
    </location>
</feature>
<dbReference type="PANTHER" id="PTHR43404:SF2">
    <property type="entry name" value="LIPOPOLYSACCHARIDE CHOLINEPHOSPHOTRANSFERASE LICD"/>
    <property type="match status" value="1"/>
</dbReference>
<dbReference type="InterPro" id="IPR052942">
    <property type="entry name" value="LPS_cholinephosphotransferase"/>
</dbReference>
<dbReference type="Pfam" id="PF04991">
    <property type="entry name" value="LicD"/>
    <property type="match status" value="1"/>
</dbReference>
<organism evidence="2 3">
    <name type="scientific">Christensenella minuta</name>
    <dbReference type="NCBI Taxonomy" id="626937"/>
    <lineage>
        <taxon>Bacteria</taxon>
        <taxon>Bacillati</taxon>
        <taxon>Bacillota</taxon>
        <taxon>Clostridia</taxon>
        <taxon>Christensenellales</taxon>
        <taxon>Christensenellaceae</taxon>
        <taxon>Christensenella</taxon>
    </lineage>
</organism>
<accession>A0A136Q1E4</accession>
<dbReference type="AlphaFoldDB" id="A0A136Q1E4"/>
<dbReference type="PANTHER" id="PTHR43404">
    <property type="entry name" value="LIPOPOLYSACCHARIDE CHOLINEPHOSPHOTRANSFERASE LICD"/>
    <property type="match status" value="1"/>
</dbReference>
<evidence type="ECO:0000313" key="2">
    <source>
        <dbReference type="EMBL" id="KXK64394.1"/>
    </source>
</evidence>
<protein>
    <submittedName>
        <fullName evidence="2">LICD family protein</fullName>
    </submittedName>
</protein>
<dbReference type="GO" id="GO:0009100">
    <property type="term" value="P:glycoprotein metabolic process"/>
    <property type="evidence" value="ECO:0007669"/>
    <property type="project" value="UniProtKB-ARBA"/>
</dbReference>
<sequence length="277" mass="32701">MEPIERIHQVNMELLLEVKRICEKHHIRYFLDAGTLLGAVREQSFIPWDDDVDIVMPRSDFERFSKIVDQELRKEFRFILPEELPNDAFFDCIPRIVYMNSRLKHENAETAYYGNMSHRISLDIFLLDNVAESKTAHKKNVYLLKMFYAMLMGHRYKIDYKKYSFMQKLVIGFFSKIGKLFAVPNLMKRYEKIAQKENSKESEKAFISNYTINEIGCVFEKEWYEKDSVGIIDGCEFSIPKGYDGILTQLYGDYMTPPPEQERVTMHCGASEEICIW</sequence>